<evidence type="ECO:0000313" key="2">
    <source>
        <dbReference type="Proteomes" id="UP000327157"/>
    </source>
</evidence>
<dbReference type="Proteomes" id="UP000327157">
    <property type="component" value="Chromosome 10"/>
</dbReference>
<comment type="caution">
    <text evidence="1">The sequence shown here is derived from an EMBL/GenBank/DDBJ whole genome shotgun (WGS) entry which is preliminary data.</text>
</comment>
<reference evidence="1 2" key="3">
    <citation type="submission" date="2019-11" db="EMBL/GenBank/DDBJ databases">
        <title>A de novo genome assembly of a pear dwarfing rootstock.</title>
        <authorList>
            <person name="Wang F."/>
            <person name="Wang J."/>
            <person name="Li S."/>
            <person name="Zhang Y."/>
            <person name="Fang M."/>
            <person name="Ma L."/>
            <person name="Zhao Y."/>
            <person name="Jiang S."/>
        </authorList>
    </citation>
    <scope>NUCLEOTIDE SEQUENCE [LARGE SCALE GENOMIC DNA]</scope>
    <source>
        <strain evidence="1">S2</strain>
        <tissue evidence="1">Leaf</tissue>
    </source>
</reference>
<accession>A0A5N5FIC5</accession>
<dbReference type="EMBL" id="SMOL01000695">
    <property type="protein sequence ID" value="KAB2600952.1"/>
    <property type="molecule type" value="Genomic_DNA"/>
</dbReference>
<dbReference type="AlphaFoldDB" id="A0A5N5FIC5"/>
<name>A0A5N5FIC5_9ROSA</name>
<organism evidence="1 2">
    <name type="scientific">Pyrus ussuriensis x Pyrus communis</name>
    <dbReference type="NCBI Taxonomy" id="2448454"/>
    <lineage>
        <taxon>Eukaryota</taxon>
        <taxon>Viridiplantae</taxon>
        <taxon>Streptophyta</taxon>
        <taxon>Embryophyta</taxon>
        <taxon>Tracheophyta</taxon>
        <taxon>Spermatophyta</taxon>
        <taxon>Magnoliopsida</taxon>
        <taxon>eudicotyledons</taxon>
        <taxon>Gunneridae</taxon>
        <taxon>Pentapetalae</taxon>
        <taxon>rosids</taxon>
        <taxon>fabids</taxon>
        <taxon>Rosales</taxon>
        <taxon>Rosaceae</taxon>
        <taxon>Amygdaloideae</taxon>
        <taxon>Maleae</taxon>
        <taxon>Pyrus</taxon>
    </lineage>
</organism>
<reference evidence="1 2" key="1">
    <citation type="submission" date="2019-09" db="EMBL/GenBank/DDBJ databases">
        <authorList>
            <person name="Ou C."/>
        </authorList>
    </citation>
    <scope>NUCLEOTIDE SEQUENCE [LARGE SCALE GENOMIC DNA]</scope>
    <source>
        <strain evidence="1">S2</strain>
        <tissue evidence="1">Leaf</tissue>
    </source>
</reference>
<evidence type="ECO:0000313" key="1">
    <source>
        <dbReference type="EMBL" id="KAB2600952.1"/>
    </source>
</evidence>
<sequence length="130" mass="14569">MGFRLVGSFSPPSHLSLSECKESQLCVLNFRSWEMEFLNPEGIELPPPPPPPPPMIPPNVVILVAEGKPVELFANTSTPKLIPMARPDNGTKGQRIGEQVLWRERIAYCGGDQPFQEECKPWEGLRACWE</sequence>
<keyword evidence="2" id="KW-1185">Reference proteome</keyword>
<reference evidence="2" key="2">
    <citation type="submission" date="2019-10" db="EMBL/GenBank/DDBJ databases">
        <title>A de novo genome assembly of a pear dwarfing rootstock.</title>
        <authorList>
            <person name="Wang F."/>
            <person name="Wang J."/>
            <person name="Li S."/>
            <person name="Zhang Y."/>
            <person name="Fang M."/>
            <person name="Ma L."/>
            <person name="Zhao Y."/>
            <person name="Jiang S."/>
        </authorList>
    </citation>
    <scope>NUCLEOTIDE SEQUENCE [LARGE SCALE GENOMIC DNA]</scope>
</reference>
<proteinExistence type="predicted"/>
<protein>
    <submittedName>
        <fullName evidence="1">Protein argonaute 4B-like</fullName>
    </submittedName>
</protein>
<dbReference type="OrthoDB" id="10494424at2759"/>
<gene>
    <name evidence="1" type="ORF">D8674_001957</name>
</gene>